<gene>
    <name evidence="1" type="ORF">CSUNSWCD_1807</name>
</gene>
<name>M5IQW8_9BACT</name>
<dbReference type="RefSeq" id="WP_009494496.1">
    <property type="nucleotide sequence ID" value="NZ_AMZQ01000006.1"/>
</dbReference>
<organism evidence="1 2">
    <name type="scientific">Campylobacter showae CSUNSWCD</name>
    <dbReference type="NCBI Taxonomy" id="1244083"/>
    <lineage>
        <taxon>Bacteria</taxon>
        <taxon>Pseudomonadati</taxon>
        <taxon>Campylobacterota</taxon>
        <taxon>Epsilonproteobacteria</taxon>
        <taxon>Campylobacterales</taxon>
        <taxon>Campylobacteraceae</taxon>
        <taxon>Campylobacter</taxon>
    </lineage>
</organism>
<comment type="caution">
    <text evidence="1">The sequence shown here is derived from an EMBL/GenBank/DDBJ whole genome shotgun (WGS) entry which is preliminary data.</text>
</comment>
<reference evidence="1 2" key="1">
    <citation type="journal article" date="2013" name="Genome Announc.">
        <title>Genome Sequence of Campylobacter showae UNSWCD, Isolated from a Patient with Crohn's Disease.</title>
        <authorList>
            <person name="Tay A.P."/>
            <person name="Kaakoush N.O."/>
            <person name="Deshpande N.P."/>
            <person name="Chen Z."/>
            <person name="Mitchell H."/>
            <person name="Wilkins M.R."/>
        </authorList>
    </citation>
    <scope>NUCLEOTIDE SEQUENCE [LARGE SCALE GENOMIC DNA]</scope>
    <source>
        <strain evidence="1 2">CSUNSWCD</strain>
    </source>
</reference>
<evidence type="ECO:0000313" key="1">
    <source>
        <dbReference type="EMBL" id="EKU11481.1"/>
    </source>
</evidence>
<dbReference type="PATRIC" id="fig|1244083.3.peg.1048"/>
<proteinExistence type="predicted"/>
<evidence type="ECO:0000313" key="2">
    <source>
        <dbReference type="Proteomes" id="UP000011939"/>
    </source>
</evidence>
<dbReference type="Proteomes" id="UP000011939">
    <property type="component" value="Unassembled WGS sequence"/>
</dbReference>
<dbReference type="EMBL" id="AMZQ01000006">
    <property type="protein sequence ID" value="EKU11481.1"/>
    <property type="molecule type" value="Genomic_DNA"/>
</dbReference>
<accession>M5IQW8</accession>
<protein>
    <submittedName>
        <fullName evidence="1">Uncharacterized protein</fullName>
    </submittedName>
</protein>
<dbReference type="AlphaFoldDB" id="M5IQW8"/>
<sequence length="57" mass="6559">MAKTIDEIFEKEESKHLSQLKKEDIEWLNSQIKERAGGVQVLSVLFVAKMIVETILN</sequence>